<dbReference type="RefSeq" id="WP_041056121.1">
    <property type="nucleotide sequence ID" value="NZ_JXRR01000011.1"/>
</dbReference>
<dbReference type="OrthoDB" id="9776853at2"/>
<dbReference type="InterPro" id="IPR000073">
    <property type="entry name" value="AB_hydrolase_1"/>
</dbReference>
<dbReference type="PRINTS" id="PR00111">
    <property type="entry name" value="ABHYDROLASE"/>
</dbReference>
<dbReference type="Pfam" id="PF00561">
    <property type="entry name" value="Abhydrolase_1"/>
    <property type="match status" value="1"/>
</dbReference>
<evidence type="ECO:0000259" key="1">
    <source>
        <dbReference type="Pfam" id="PF00561"/>
    </source>
</evidence>
<dbReference type="PATRIC" id="fig|220754.4.peg.1267"/>
<dbReference type="AlphaFoldDB" id="A0A0C2S3V3"/>
<name>A0A0C2S3V3_9BACL</name>
<proteinExistence type="predicted"/>
<dbReference type="EMBL" id="JXRR01000011">
    <property type="protein sequence ID" value="KIL48659.1"/>
    <property type="molecule type" value="Genomic_DNA"/>
</dbReference>
<dbReference type="PANTHER" id="PTHR43798">
    <property type="entry name" value="MONOACYLGLYCEROL LIPASE"/>
    <property type="match status" value="1"/>
</dbReference>
<evidence type="ECO:0000313" key="2">
    <source>
        <dbReference type="EMBL" id="KIL48659.1"/>
    </source>
</evidence>
<dbReference type="Proteomes" id="UP000031972">
    <property type="component" value="Unassembled WGS sequence"/>
</dbReference>
<dbReference type="InterPro" id="IPR000639">
    <property type="entry name" value="Epox_hydrolase-like"/>
</dbReference>
<keyword evidence="3" id="KW-1185">Reference proteome</keyword>
<feature type="domain" description="AB hydrolase-1" evidence="1">
    <location>
        <begin position="14"/>
        <end position="114"/>
    </location>
</feature>
<accession>A0A0C2S3V3</accession>
<protein>
    <recommendedName>
        <fullName evidence="1">AB hydrolase-1 domain-containing protein</fullName>
    </recommendedName>
</protein>
<organism evidence="2 3">
    <name type="scientific">Jeotgalibacillus campisalis</name>
    <dbReference type="NCBI Taxonomy" id="220754"/>
    <lineage>
        <taxon>Bacteria</taxon>
        <taxon>Bacillati</taxon>
        <taxon>Bacillota</taxon>
        <taxon>Bacilli</taxon>
        <taxon>Bacillales</taxon>
        <taxon>Caryophanaceae</taxon>
        <taxon>Jeotgalibacillus</taxon>
    </lineage>
</organism>
<comment type="caution">
    <text evidence="2">The sequence shown here is derived from an EMBL/GenBank/DDBJ whole genome shotgun (WGS) entry which is preliminary data.</text>
</comment>
<dbReference type="InterPro" id="IPR029058">
    <property type="entry name" value="AB_hydrolase_fold"/>
</dbReference>
<dbReference type="Gene3D" id="3.40.50.1820">
    <property type="entry name" value="alpha/beta hydrolase"/>
    <property type="match status" value="1"/>
</dbReference>
<reference evidence="2 3" key="1">
    <citation type="submission" date="2015-01" db="EMBL/GenBank/DDBJ databases">
        <title>Jeotgalibacillus campisalis genome sequencing.</title>
        <authorList>
            <person name="Goh K.M."/>
            <person name="Chan K.-G."/>
            <person name="Yaakop A.S."/>
            <person name="Ee R."/>
            <person name="Gan H.M."/>
            <person name="Chan C.S."/>
        </authorList>
    </citation>
    <scope>NUCLEOTIDE SEQUENCE [LARGE SCALE GENOMIC DNA]</scope>
    <source>
        <strain evidence="2 3">SF-57</strain>
    </source>
</reference>
<evidence type="ECO:0000313" key="3">
    <source>
        <dbReference type="Proteomes" id="UP000031972"/>
    </source>
</evidence>
<dbReference type="SUPFAM" id="SSF53474">
    <property type="entry name" value="alpha/beta-Hydrolases"/>
    <property type="match status" value="1"/>
</dbReference>
<dbReference type="InterPro" id="IPR050266">
    <property type="entry name" value="AB_hydrolase_sf"/>
</dbReference>
<gene>
    <name evidence="2" type="ORF">KR50_12440</name>
</gene>
<dbReference type="PRINTS" id="PR00412">
    <property type="entry name" value="EPOXHYDRLASE"/>
</dbReference>
<sequence>MLHYRSYTSDSALPWVTFIHGAGGSSSIWFKQIKEFRKHFNVLVVDLRGHGQSERGRWKKGDSFIEVSKEVIDVLDHLSIKKSHFVGVSLGTIVVQTLSTHHPEYVSSLVLSGAIIKLDIRTKLLLWIGRTTKQFVPYMLLYKLFAWIIMPNRSHEESRLAFVNSAKKMCQKEFIRWFSLTKVINPYLDRLQIETNGLPTMFIMGEEDYLFRAPVEELVRRDSTLGLITIKKAGHVCNIDQPQTYNEKTIAYIKEIESLIRSSRTV</sequence>
<dbReference type="GO" id="GO:0003824">
    <property type="term" value="F:catalytic activity"/>
    <property type="evidence" value="ECO:0007669"/>
    <property type="project" value="InterPro"/>
</dbReference>